<keyword evidence="4 7" id="KW-1133">Transmembrane helix</keyword>
<gene>
    <name evidence="9" type="ORF">HMPREF1541_10337</name>
</gene>
<feature type="transmembrane region" description="Helical" evidence="7">
    <location>
        <begin position="377"/>
        <end position="400"/>
    </location>
</feature>
<dbReference type="InterPro" id="IPR011701">
    <property type="entry name" value="MFS"/>
</dbReference>
<feature type="transmembrane region" description="Helical" evidence="7">
    <location>
        <begin position="439"/>
        <end position="464"/>
    </location>
</feature>
<keyword evidence="2" id="KW-0813">Transport</keyword>
<dbReference type="EMBL" id="KB822714">
    <property type="protein sequence ID" value="ETN44667.1"/>
    <property type="molecule type" value="Genomic_DNA"/>
</dbReference>
<evidence type="ECO:0000259" key="8">
    <source>
        <dbReference type="PROSITE" id="PS50850"/>
    </source>
</evidence>
<dbReference type="InterPro" id="IPR020846">
    <property type="entry name" value="MFS_dom"/>
</dbReference>
<name>W2S7K6_CYPE1</name>
<evidence type="ECO:0000256" key="4">
    <source>
        <dbReference type="ARBA" id="ARBA00022989"/>
    </source>
</evidence>
<dbReference type="Proteomes" id="UP000030752">
    <property type="component" value="Unassembled WGS sequence"/>
</dbReference>
<dbReference type="PROSITE" id="PS50850">
    <property type="entry name" value="MFS"/>
    <property type="match status" value="1"/>
</dbReference>
<dbReference type="SUPFAM" id="SSF103473">
    <property type="entry name" value="MFS general substrate transporter"/>
    <property type="match status" value="1"/>
</dbReference>
<feature type="transmembrane region" description="Helical" evidence="7">
    <location>
        <begin position="186"/>
        <end position="208"/>
    </location>
</feature>
<dbReference type="GO" id="GO:0016020">
    <property type="term" value="C:membrane"/>
    <property type="evidence" value="ECO:0007669"/>
    <property type="project" value="UniProtKB-SubCell"/>
</dbReference>
<evidence type="ECO:0000256" key="6">
    <source>
        <dbReference type="SAM" id="MobiDB-lite"/>
    </source>
</evidence>
<keyword evidence="3 7" id="KW-0812">Transmembrane</keyword>
<feature type="compositionally biased region" description="Basic and acidic residues" evidence="6">
    <location>
        <begin position="14"/>
        <end position="24"/>
    </location>
</feature>
<feature type="transmembrane region" description="Helical" evidence="7">
    <location>
        <begin position="154"/>
        <end position="174"/>
    </location>
</feature>
<feature type="transmembrane region" description="Helical" evidence="7">
    <location>
        <begin position="321"/>
        <end position="340"/>
    </location>
</feature>
<feature type="transmembrane region" description="Helical" evidence="7">
    <location>
        <begin position="412"/>
        <end position="433"/>
    </location>
</feature>
<dbReference type="GeneID" id="19977676"/>
<sequence>MALDDTKTAQTAAHAEHHHDDVEGKMRAPRVEAVDYAGAHKVTDPAEIRLVRKLDYRIMPTLCLMYFLNYIDRNTLASARLNGLEDDLGMEGTDFNTAVSILFVGYVLMQIPSNMMITRIKPARYMSAWMLVWAVVSGCTGAVQNYAGLVVCRFFLGITESPFYPGAIYVLSIWYTRREVAARVAVLYSAQILATGFTGLIAAGIFAGLDGTQGLSGWRWLFVLEGIFTFAVGLLGFWLLPNTPLTTRWLSPEERELAHTRMEMDCVETSPQDATSLDGLKQAVRDPRAWLFSAMQMFHLSACSFNSFFPTVVKTLGYNTTITLVMTCPPFLAAGAAGILTGYSSGKLHERTWHITIGLLVAIVGFIVAAANMSTAGRYTACFIFPIGAYAVNSVIIGWASSTCAQTKEKKAVSLAMLNVAGQIGYIYGPYMWIDGPRFALGFGLSAGFCVLCIATVWAMRFILKRDNVRIRTSAASEELKLYGY</sequence>
<dbReference type="eggNOG" id="KOG2533">
    <property type="taxonomic scope" value="Eukaryota"/>
</dbReference>
<dbReference type="OrthoDB" id="2250022at2759"/>
<keyword evidence="5 7" id="KW-0472">Membrane</keyword>
<dbReference type="PANTHER" id="PTHR43791:SF62">
    <property type="entry name" value="MAJOR FACILITATOR SUPERFAMILY (MFS) PROFILE DOMAIN-CONTAINING PROTEIN"/>
    <property type="match status" value="1"/>
</dbReference>
<dbReference type="HOGENOM" id="CLU_001265_0_6_1"/>
<dbReference type="FunFam" id="1.20.1250.20:FF:000057">
    <property type="entry name" value="MFS general substrate transporter"/>
    <property type="match status" value="1"/>
</dbReference>
<accession>W2S7K6</accession>
<reference evidence="9 10" key="1">
    <citation type="submission" date="2013-03" db="EMBL/GenBank/DDBJ databases">
        <title>The Genome Sequence of Phialophora europaea CBS 101466.</title>
        <authorList>
            <consortium name="The Broad Institute Genomics Platform"/>
            <person name="Cuomo C."/>
            <person name="de Hoog S."/>
            <person name="Gorbushina A."/>
            <person name="Walker B."/>
            <person name="Young S.K."/>
            <person name="Zeng Q."/>
            <person name="Gargeya S."/>
            <person name="Fitzgerald M."/>
            <person name="Haas B."/>
            <person name="Abouelleil A."/>
            <person name="Allen A.W."/>
            <person name="Alvarado L."/>
            <person name="Arachchi H.M."/>
            <person name="Berlin A.M."/>
            <person name="Chapman S.B."/>
            <person name="Gainer-Dewar J."/>
            <person name="Goldberg J."/>
            <person name="Griggs A."/>
            <person name="Gujja S."/>
            <person name="Hansen M."/>
            <person name="Howarth C."/>
            <person name="Imamovic A."/>
            <person name="Ireland A."/>
            <person name="Larimer J."/>
            <person name="McCowan C."/>
            <person name="Murphy C."/>
            <person name="Pearson M."/>
            <person name="Poon T.W."/>
            <person name="Priest M."/>
            <person name="Roberts A."/>
            <person name="Saif S."/>
            <person name="Shea T."/>
            <person name="Sisk P."/>
            <person name="Sykes S."/>
            <person name="Wortman J."/>
            <person name="Nusbaum C."/>
            <person name="Birren B."/>
        </authorList>
    </citation>
    <scope>NUCLEOTIDE SEQUENCE [LARGE SCALE GENOMIC DNA]</scope>
    <source>
        <strain evidence="9 10">CBS 101466</strain>
    </source>
</reference>
<evidence type="ECO:0000313" key="10">
    <source>
        <dbReference type="Proteomes" id="UP000030752"/>
    </source>
</evidence>
<dbReference type="Gene3D" id="1.20.1250.20">
    <property type="entry name" value="MFS general substrate transporter like domains"/>
    <property type="match status" value="2"/>
</dbReference>
<feature type="transmembrane region" description="Helical" evidence="7">
    <location>
        <begin position="129"/>
        <end position="148"/>
    </location>
</feature>
<evidence type="ECO:0000313" key="9">
    <source>
        <dbReference type="EMBL" id="ETN44667.1"/>
    </source>
</evidence>
<proteinExistence type="predicted"/>
<dbReference type="PANTHER" id="PTHR43791">
    <property type="entry name" value="PERMEASE-RELATED"/>
    <property type="match status" value="1"/>
</dbReference>
<feature type="transmembrane region" description="Helical" evidence="7">
    <location>
        <begin position="220"/>
        <end position="240"/>
    </location>
</feature>
<feature type="transmembrane region" description="Helical" evidence="7">
    <location>
        <begin position="289"/>
        <end position="309"/>
    </location>
</feature>
<evidence type="ECO:0000256" key="1">
    <source>
        <dbReference type="ARBA" id="ARBA00004141"/>
    </source>
</evidence>
<dbReference type="InterPro" id="IPR036259">
    <property type="entry name" value="MFS_trans_sf"/>
</dbReference>
<dbReference type="AlphaFoldDB" id="W2S7K6"/>
<evidence type="ECO:0000256" key="2">
    <source>
        <dbReference type="ARBA" id="ARBA00022448"/>
    </source>
</evidence>
<protein>
    <recommendedName>
        <fullName evidence="8">Major facilitator superfamily (MFS) profile domain-containing protein</fullName>
    </recommendedName>
</protein>
<evidence type="ECO:0000256" key="5">
    <source>
        <dbReference type="ARBA" id="ARBA00023136"/>
    </source>
</evidence>
<dbReference type="InParanoid" id="W2S7K6"/>
<dbReference type="FunFam" id="1.20.1250.20:FF:000013">
    <property type="entry name" value="MFS general substrate transporter"/>
    <property type="match status" value="1"/>
</dbReference>
<feature type="transmembrane region" description="Helical" evidence="7">
    <location>
        <begin position="352"/>
        <end position="371"/>
    </location>
</feature>
<comment type="subcellular location">
    <subcellularLocation>
        <location evidence="1">Membrane</location>
        <topology evidence="1">Multi-pass membrane protein</topology>
    </subcellularLocation>
</comment>
<keyword evidence="10" id="KW-1185">Reference proteome</keyword>
<dbReference type="RefSeq" id="XP_008713230.1">
    <property type="nucleotide sequence ID" value="XM_008715008.1"/>
</dbReference>
<evidence type="ECO:0000256" key="3">
    <source>
        <dbReference type="ARBA" id="ARBA00022692"/>
    </source>
</evidence>
<dbReference type="Pfam" id="PF07690">
    <property type="entry name" value="MFS_1"/>
    <property type="match status" value="1"/>
</dbReference>
<feature type="domain" description="Major facilitator superfamily (MFS) profile" evidence="8">
    <location>
        <begin position="58"/>
        <end position="465"/>
    </location>
</feature>
<organism evidence="9 10">
    <name type="scientific">Cyphellophora europaea (strain CBS 101466)</name>
    <name type="common">Phialophora europaea</name>
    <dbReference type="NCBI Taxonomy" id="1220924"/>
    <lineage>
        <taxon>Eukaryota</taxon>
        <taxon>Fungi</taxon>
        <taxon>Dikarya</taxon>
        <taxon>Ascomycota</taxon>
        <taxon>Pezizomycotina</taxon>
        <taxon>Eurotiomycetes</taxon>
        <taxon>Chaetothyriomycetidae</taxon>
        <taxon>Chaetothyriales</taxon>
        <taxon>Cyphellophoraceae</taxon>
        <taxon>Cyphellophora</taxon>
    </lineage>
</organism>
<feature type="region of interest" description="Disordered" evidence="6">
    <location>
        <begin position="1"/>
        <end position="24"/>
    </location>
</feature>
<dbReference type="VEuPathDB" id="FungiDB:HMPREF1541_10337"/>
<dbReference type="GO" id="GO:0022857">
    <property type="term" value="F:transmembrane transporter activity"/>
    <property type="evidence" value="ECO:0007669"/>
    <property type="project" value="InterPro"/>
</dbReference>
<evidence type="ECO:0000256" key="7">
    <source>
        <dbReference type="SAM" id="Phobius"/>
    </source>
</evidence>